<protein>
    <submittedName>
        <fullName evidence="8">RagB/SusD family nutrient uptake outer membrane protein</fullName>
    </submittedName>
</protein>
<evidence type="ECO:0000313" key="9">
    <source>
        <dbReference type="Proteomes" id="UP000306229"/>
    </source>
</evidence>
<feature type="domain" description="RagB/SusD" evidence="6">
    <location>
        <begin position="293"/>
        <end position="629"/>
    </location>
</feature>
<dbReference type="InterPro" id="IPR012944">
    <property type="entry name" value="SusD_RagB_dom"/>
</dbReference>
<dbReference type="SUPFAM" id="SSF48452">
    <property type="entry name" value="TPR-like"/>
    <property type="match status" value="1"/>
</dbReference>
<accession>A0A5B7TS31</accession>
<comment type="similarity">
    <text evidence="2">Belongs to the SusD family.</text>
</comment>
<evidence type="ECO:0000256" key="2">
    <source>
        <dbReference type="ARBA" id="ARBA00006275"/>
    </source>
</evidence>
<reference evidence="8 9" key="1">
    <citation type="submission" date="2019-05" db="EMBL/GenBank/DDBJ databases">
        <title>Algicella ahnfeltiae gen. nov., sp. nov., a novel marine bacterium of the family Flavobacteriaceae isolated from a red alga.</title>
        <authorList>
            <person name="Nedashkovskaya O.I."/>
            <person name="Kukhlevskiy A.D."/>
            <person name="Kim S.-G."/>
            <person name="Zhukova N.V."/>
            <person name="Mikhailov V.V."/>
        </authorList>
    </citation>
    <scope>NUCLEOTIDE SEQUENCE [LARGE SCALE GENOMIC DNA]</scope>
    <source>
        <strain evidence="8 9">10Alg115</strain>
    </source>
</reference>
<keyword evidence="5" id="KW-0998">Cell outer membrane</keyword>
<keyword evidence="4" id="KW-0472">Membrane</keyword>
<evidence type="ECO:0000256" key="1">
    <source>
        <dbReference type="ARBA" id="ARBA00004442"/>
    </source>
</evidence>
<evidence type="ECO:0000256" key="5">
    <source>
        <dbReference type="ARBA" id="ARBA00023237"/>
    </source>
</evidence>
<evidence type="ECO:0000259" key="7">
    <source>
        <dbReference type="Pfam" id="PF14322"/>
    </source>
</evidence>
<sequence>MKKYIYITIIITVLGWSCSSDEEFLDRPPTQVLTQDQVFSDPNTILSVLAGLYEQYEDYGRLDDWSSLADFNVAFWSENGRYGHFQDDGWGNGSWGSWNYGTVREINLFLERCEATTVLSEEQKARFLAEGRFLRASIYFEMVKRIGGVPLILKSETYDFSGDATYLQHPRETEAAIYDFVISEAEAIKDVLPADVATKSRATKGAALAMETRAALYAGSIAKYGVNTPLVTLSGNEVGIPASKADGYYTKALNAAEEIINGSAGGYDLYLKKPDDLSTNFASVFYDKSNNSEVIFVEDYQLKTDKKHYFTGWNQPRFGAEEEEGGRINPSLNLVQAFETLDGNYVKLPNKDGGGSYIYYDEIDDIFENRDARLAGTIILPGSSFKGKPVDIWAGYMLSDGSIVSSDVRGGKKELPGTSGQVQVVGFDGPIDGLEFVAQSGFYLRKYLDPKAGSGQRGVNSDVWFVRYRFAEVLLNAAEAAFELGQTDIAAKYLNRVRERAGITSELTAGDVNFNKIVHERYVELAFEGLHFFDLKRWRLAHVVFDGNEISESEITQNIGSATKRATQPYAIWPYKIYNPNSSNNGKYVYRVLRTDRVTGADNFRFGNYYSEIGSNIINNNPLIVRNPNH</sequence>
<evidence type="ECO:0000259" key="6">
    <source>
        <dbReference type="Pfam" id="PF07980"/>
    </source>
</evidence>
<evidence type="ECO:0000256" key="3">
    <source>
        <dbReference type="ARBA" id="ARBA00022729"/>
    </source>
</evidence>
<dbReference type="RefSeq" id="WP_138948358.1">
    <property type="nucleotide sequence ID" value="NZ_CP040749.1"/>
</dbReference>
<gene>
    <name evidence="8" type="ORF">FF125_02845</name>
</gene>
<evidence type="ECO:0000256" key="4">
    <source>
        <dbReference type="ARBA" id="ARBA00023136"/>
    </source>
</evidence>
<evidence type="ECO:0000313" key="8">
    <source>
        <dbReference type="EMBL" id="QCX37422.1"/>
    </source>
</evidence>
<dbReference type="InterPro" id="IPR033985">
    <property type="entry name" value="SusD-like_N"/>
</dbReference>
<name>A0A5B7TS31_9FLAO</name>
<dbReference type="Pfam" id="PF07980">
    <property type="entry name" value="SusD_RagB"/>
    <property type="match status" value="1"/>
</dbReference>
<dbReference type="GO" id="GO:0009279">
    <property type="term" value="C:cell outer membrane"/>
    <property type="evidence" value="ECO:0007669"/>
    <property type="project" value="UniProtKB-SubCell"/>
</dbReference>
<feature type="domain" description="SusD-like N-terminal" evidence="7">
    <location>
        <begin position="24"/>
        <end position="213"/>
    </location>
</feature>
<dbReference type="Pfam" id="PF14322">
    <property type="entry name" value="SusD-like_3"/>
    <property type="match status" value="1"/>
</dbReference>
<dbReference type="Proteomes" id="UP000306229">
    <property type="component" value="Chromosome"/>
</dbReference>
<proteinExistence type="inferred from homology"/>
<dbReference type="OrthoDB" id="5694214at2"/>
<dbReference type="InterPro" id="IPR011990">
    <property type="entry name" value="TPR-like_helical_dom_sf"/>
</dbReference>
<dbReference type="Gene3D" id="1.25.40.390">
    <property type="match status" value="1"/>
</dbReference>
<dbReference type="EMBL" id="CP040749">
    <property type="protein sequence ID" value="QCX37422.1"/>
    <property type="molecule type" value="Genomic_DNA"/>
</dbReference>
<organism evidence="8 9">
    <name type="scientific">Aureibaculum algae</name>
    <dbReference type="NCBI Taxonomy" id="2584122"/>
    <lineage>
        <taxon>Bacteria</taxon>
        <taxon>Pseudomonadati</taxon>
        <taxon>Bacteroidota</taxon>
        <taxon>Flavobacteriia</taxon>
        <taxon>Flavobacteriales</taxon>
        <taxon>Flavobacteriaceae</taxon>
        <taxon>Aureibaculum</taxon>
    </lineage>
</organism>
<comment type="subcellular location">
    <subcellularLocation>
        <location evidence="1">Cell outer membrane</location>
    </subcellularLocation>
</comment>
<keyword evidence="9" id="KW-1185">Reference proteome</keyword>
<dbReference type="KEGG" id="fbe:FF125_02845"/>
<dbReference type="AlphaFoldDB" id="A0A5B7TS31"/>
<keyword evidence="3" id="KW-0732">Signal</keyword>